<comment type="subcellular location">
    <subcellularLocation>
        <location evidence="1">Membrane</location>
        <topology evidence="1">Multi-pass membrane protein</topology>
    </subcellularLocation>
</comment>
<proteinExistence type="predicted"/>
<dbReference type="PANTHER" id="PTHR43839:SF3">
    <property type="entry name" value="OLIGOPEPTIDE ABC TRANSPORTER, PERMEASE PROTEIN"/>
    <property type="match status" value="1"/>
</dbReference>
<evidence type="ECO:0000256" key="2">
    <source>
        <dbReference type="ARBA" id="ARBA00022692"/>
    </source>
</evidence>
<feature type="transmembrane region" description="Helical" evidence="5">
    <location>
        <begin position="229"/>
        <end position="250"/>
    </location>
</feature>
<dbReference type="InterPro" id="IPR000515">
    <property type="entry name" value="MetI-like"/>
</dbReference>
<evidence type="ECO:0000256" key="4">
    <source>
        <dbReference type="ARBA" id="ARBA00023136"/>
    </source>
</evidence>
<keyword evidence="3 5" id="KW-1133">Transmembrane helix</keyword>
<keyword evidence="4 5" id="KW-0472">Membrane</keyword>
<name>A0AAT9GN47_9CREN</name>
<evidence type="ECO:0008006" key="7">
    <source>
        <dbReference type="Google" id="ProtNLM"/>
    </source>
</evidence>
<reference evidence="6" key="1">
    <citation type="submission" date="2024-03" db="EMBL/GenBank/DDBJ databases">
        <title>Complete genome sequence of Sulfurisphaera javensis strain KD-1.</title>
        <authorList>
            <person name="Sakai H."/>
            <person name="Nur N."/>
            <person name="Suwanto A."/>
            <person name="Kurosawa N."/>
        </authorList>
    </citation>
    <scope>NUCLEOTIDE SEQUENCE</scope>
    <source>
        <strain evidence="6">KD-1</strain>
    </source>
</reference>
<feature type="transmembrane region" description="Helical" evidence="5">
    <location>
        <begin position="108"/>
        <end position="124"/>
    </location>
</feature>
<dbReference type="GO" id="GO:0016020">
    <property type="term" value="C:membrane"/>
    <property type="evidence" value="ECO:0007669"/>
    <property type="project" value="UniProtKB-SubCell"/>
</dbReference>
<dbReference type="CDD" id="cd06261">
    <property type="entry name" value="TM_PBP2"/>
    <property type="match status" value="1"/>
</dbReference>
<accession>A0AAT9GN47</accession>
<dbReference type="PANTHER" id="PTHR43839">
    <property type="entry name" value="OPPC IN A BINDING PROTEIN-DEPENDENT TRANSPORT SYSTEM"/>
    <property type="match status" value="1"/>
</dbReference>
<feature type="transmembrane region" description="Helical" evidence="5">
    <location>
        <begin position="5"/>
        <end position="25"/>
    </location>
</feature>
<evidence type="ECO:0000256" key="1">
    <source>
        <dbReference type="ARBA" id="ARBA00004141"/>
    </source>
</evidence>
<organism evidence="6">
    <name type="scientific">Sulfurisphaera javensis</name>
    <dbReference type="NCBI Taxonomy" id="2049879"/>
    <lineage>
        <taxon>Archaea</taxon>
        <taxon>Thermoproteota</taxon>
        <taxon>Thermoprotei</taxon>
        <taxon>Sulfolobales</taxon>
        <taxon>Sulfolobaceae</taxon>
        <taxon>Sulfurisphaera</taxon>
    </lineage>
</organism>
<feature type="transmembrane region" description="Helical" evidence="5">
    <location>
        <begin position="130"/>
        <end position="150"/>
    </location>
</feature>
<dbReference type="KEGG" id="sjv:SJAV_00870"/>
<protein>
    <recommendedName>
        <fullName evidence="7">Peptide ABC transporter permease</fullName>
    </recommendedName>
</protein>
<evidence type="ECO:0000256" key="5">
    <source>
        <dbReference type="SAM" id="Phobius"/>
    </source>
</evidence>
<evidence type="ECO:0000256" key="3">
    <source>
        <dbReference type="ARBA" id="ARBA00022989"/>
    </source>
</evidence>
<gene>
    <name evidence="6" type="ORF">SJAV_00870</name>
</gene>
<keyword evidence="2 5" id="KW-0812">Transmembrane</keyword>
<dbReference type="GO" id="GO:0055085">
    <property type="term" value="P:transmembrane transport"/>
    <property type="evidence" value="ECO:0007669"/>
    <property type="project" value="InterPro"/>
</dbReference>
<sequence length="256" mass="28295">MMIRLYIILSLFFFLIFTSIFLEFYQLPKGKPLTPPNLAYPLGTYIDGRNMINVNAVAIINTLLFGSIVGLIETLISVTYGITAGILGGKIRTLMVRISDSINSIPRLPFLLSIALFYGIPTGVSLKANFFITAIIVALTGWPLYARQIAETIYTRSIGSSLRVMIRKVPLKLGFIVLGKKQVFQLVIPSAIDGISTYTAMGVIGGVGDPNYPTLTTLLNTASHLIPDWWLFLIPAIFRGILLILLQLLADEMRRI</sequence>
<dbReference type="AlphaFoldDB" id="A0AAT9GN47"/>
<dbReference type="EMBL" id="AP031322">
    <property type="protein sequence ID" value="BFH72143.1"/>
    <property type="molecule type" value="Genomic_DNA"/>
</dbReference>
<feature type="transmembrane region" description="Helical" evidence="5">
    <location>
        <begin position="58"/>
        <end position="87"/>
    </location>
</feature>
<evidence type="ECO:0000313" key="6">
    <source>
        <dbReference type="EMBL" id="BFH72143.1"/>
    </source>
</evidence>